<accession>A0ACC0YHL2</accession>
<reference evidence="2" key="1">
    <citation type="journal article" date="2023" name="G3 (Bethesda)">
        <title>Genome assembly and association tests identify interacting loci associated with vigor, precocity, and sex in interspecific pistachio rootstocks.</title>
        <authorList>
            <person name="Palmer W."/>
            <person name="Jacygrad E."/>
            <person name="Sagayaradj S."/>
            <person name="Cavanaugh K."/>
            <person name="Han R."/>
            <person name="Bertier L."/>
            <person name="Beede B."/>
            <person name="Kafkas S."/>
            <person name="Golino D."/>
            <person name="Preece J."/>
            <person name="Michelmore R."/>
        </authorList>
    </citation>
    <scope>NUCLEOTIDE SEQUENCE [LARGE SCALE GENOMIC DNA]</scope>
</reference>
<evidence type="ECO:0000313" key="2">
    <source>
        <dbReference type="Proteomes" id="UP001163603"/>
    </source>
</evidence>
<dbReference type="EMBL" id="CM047741">
    <property type="protein sequence ID" value="KAJ0037490.1"/>
    <property type="molecule type" value="Genomic_DNA"/>
</dbReference>
<gene>
    <name evidence="1" type="ORF">Pint_23979</name>
</gene>
<name>A0ACC0YHL2_9ROSI</name>
<proteinExistence type="predicted"/>
<organism evidence="1 2">
    <name type="scientific">Pistacia integerrima</name>
    <dbReference type="NCBI Taxonomy" id="434235"/>
    <lineage>
        <taxon>Eukaryota</taxon>
        <taxon>Viridiplantae</taxon>
        <taxon>Streptophyta</taxon>
        <taxon>Embryophyta</taxon>
        <taxon>Tracheophyta</taxon>
        <taxon>Spermatophyta</taxon>
        <taxon>Magnoliopsida</taxon>
        <taxon>eudicotyledons</taxon>
        <taxon>Gunneridae</taxon>
        <taxon>Pentapetalae</taxon>
        <taxon>rosids</taxon>
        <taxon>malvids</taxon>
        <taxon>Sapindales</taxon>
        <taxon>Anacardiaceae</taxon>
        <taxon>Pistacia</taxon>
    </lineage>
</organism>
<comment type="caution">
    <text evidence="1">The sequence shown here is derived from an EMBL/GenBank/DDBJ whole genome shotgun (WGS) entry which is preliminary data.</text>
</comment>
<protein>
    <submittedName>
        <fullName evidence="1">Uncharacterized protein</fullName>
    </submittedName>
</protein>
<sequence length="166" mass="18850">MENLTNERSVSYANSPSEILFAYQRPKYCCQITSYLEQRCYKDLRSEQFQSVKIVMLIYRNLLIHCKEKMSMFSGSLLSIINILLDQTRHDEIRVLGCVTLAEFVSNQTDDTYILNLDGIIPKLCLLAQEIGEDGKGQHLCSAGLQALSTMVIHPHAITVVFLCNL</sequence>
<keyword evidence="2" id="KW-1185">Reference proteome</keyword>
<dbReference type="Proteomes" id="UP001163603">
    <property type="component" value="Chromosome 6"/>
</dbReference>
<evidence type="ECO:0000313" key="1">
    <source>
        <dbReference type="EMBL" id="KAJ0037490.1"/>
    </source>
</evidence>